<feature type="DNA-binding region" description="H-T-H motif" evidence="4">
    <location>
        <begin position="33"/>
        <end position="52"/>
    </location>
</feature>
<dbReference type="GO" id="GO:0000976">
    <property type="term" value="F:transcription cis-regulatory region binding"/>
    <property type="evidence" value="ECO:0007669"/>
    <property type="project" value="TreeGrafter"/>
</dbReference>
<name>A0A238YYM2_9PSEU</name>
<dbReference type="GO" id="GO:0003700">
    <property type="term" value="F:DNA-binding transcription factor activity"/>
    <property type="evidence" value="ECO:0007669"/>
    <property type="project" value="TreeGrafter"/>
</dbReference>
<proteinExistence type="predicted"/>
<evidence type="ECO:0000256" key="1">
    <source>
        <dbReference type="ARBA" id="ARBA00023015"/>
    </source>
</evidence>
<dbReference type="InterPro" id="IPR023772">
    <property type="entry name" value="DNA-bd_HTH_TetR-type_CS"/>
</dbReference>
<keyword evidence="7" id="KW-1185">Reference proteome</keyword>
<evidence type="ECO:0000256" key="3">
    <source>
        <dbReference type="ARBA" id="ARBA00023163"/>
    </source>
</evidence>
<dbReference type="RefSeq" id="WP_089302603.1">
    <property type="nucleotide sequence ID" value="NZ_FZNW01000018.1"/>
</dbReference>
<dbReference type="EMBL" id="FZNW01000018">
    <property type="protein sequence ID" value="SNR76160.1"/>
    <property type="molecule type" value="Genomic_DNA"/>
</dbReference>
<dbReference type="PROSITE" id="PS01081">
    <property type="entry name" value="HTH_TETR_1"/>
    <property type="match status" value="1"/>
</dbReference>
<protein>
    <submittedName>
        <fullName evidence="6">Transcriptional regulator, TetR family</fullName>
    </submittedName>
</protein>
<dbReference type="SUPFAM" id="SSF46689">
    <property type="entry name" value="Homeodomain-like"/>
    <property type="match status" value="2"/>
</dbReference>
<dbReference type="AlphaFoldDB" id="A0A238YYM2"/>
<feature type="domain" description="HTH tetR-type" evidence="5">
    <location>
        <begin position="10"/>
        <end position="70"/>
    </location>
</feature>
<dbReference type="PRINTS" id="PR00455">
    <property type="entry name" value="HTHTETR"/>
</dbReference>
<keyword evidence="3" id="KW-0804">Transcription</keyword>
<dbReference type="Gene3D" id="1.10.357.10">
    <property type="entry name" value="Tetracycline Repressor, domain 2"/>
    <property type="match status" value="2"/>
</dbReference>
<gene>
    <name evidence="6" type="ORF">SAMN06265360_1185</name>
</gene>
<dbReference type="Pfam" id="PF00440">
    <property type="entry name" value="TetR_N"/>
    <property type="match status" value="2"/>
</dbReference>
<dbReference type="GO" id="GO:0045892">
    <property type="term" value="P:negative regulation of DNA-templated transcription"/>
    <property type="evidence" value="ECO:0007669"/>
    <property type="project" value="UniProtKB-ARBA"/>
</dbReference>
<evidence type="ECO:0000313" key="7">
    <source>
        <dbReference type="Proteomes" id="UP000198348"/>
    </source>
</evidence>
<dbReference type="Gene3D" id="1.10.10.60">
    <property type="entry name" value="Homeodomain-like"/>
    <property type="match status" value="2"/>
</dbReference>
<feature type="domain" description="HTH tetR-type" evidence="5">
    <location>
        <begin position="221"/>
        <end position="281"/>
    </location>
</feature>
<dbReference type="FunFam" id="1.10.10.60:FF:000141">
    <property type="entry name" value="TetR family transcriptional regulator"/>
    <property type="match status" value="1"/>
</dbReference>
<evidence type="ECO:0000256" key="2">
    <source>
        <dbReference type="ARBA" id="ARBA00023125"/>
    </source>
</evidence>
<keyword evidence="2 4" id="KW-0238">DNA-binding</keyword>
<dbReference type="PANTHER" id="PTHR30055">
    <property type="entry name" value="HTH-TYPE TRANSCRIPTIONAL REGULATOR RUTR"/>
    <property type="match status" value="1"/>
</dbReference>
<dbReference type="PANTHER" id="PTHR30055:SF237">
    <property type="entry name" value="TRANSCRIPTIONAL REPRESSOR MCE3R"/>
    <property type="match status" value="1"/>
</dbReference>
<dbReference type="PROSITE" id="PS50977">
    <property type="entry name" value="HTH_TETR_2"/>
    <property type="match status" value="2"/>
</dbReference>
<dbReference type="InterPro" id="IPR009057">
    <property type="entry name" value="Homeodomain-like_sf"/>
</dbReference>
<evidence type="ECO:0000256" key="4">
    <source>
        <dbReference type="PROSITE-ProRule" id="PRU00335"/>
    </source>
</evidence>
<evidence type="ECO:0000259" key="5">
    <source>
        <dbReference type="PROSITE" id="PS50977"/>
    </source>
</evidence>
<keyword evidence="1" id="KW-0805">Transcription regulation</keyword>
<dbReference type="InterPro" id="IPR001647">
    <property type="entry name" value="HTH_TetR"/>
</dbReference>
<dbReference type="OrthoDB" id="4456617at2"/>
<reference evidence="6 7" key="1">
    <citation type="submission" date="2017-06" db="EMBL/GenBank/DDBJ databases">
        <authorList>
            <person name="Kim H.J."/>
            <person name="Triplett B.A."/>
        </authorList>
    </citation>
    <scope>NUCLEOTIDE SEQUENCE [LARGE SCALE GENOMIC DNA]</scope>
    <source>
        <strain evidence="6 7">DSM 45207</strain>
    </source>
</reference>
<dbReference type="InterPro" id="IPR050109">
    <property type="entry name" value="HTH-type_TetR-like_transc_reg"/>
</dbReference>
<evidence type="ECO:0000313" key="6">
    <source>
        <dbReference type="EMBL" id="SNR76160.1"/>
    </source>
</evidence>
<accession>A0A238YYM2</accession>
<sequence>MSRTTAARPRNRKAQLAAVAAELFRTHGYHEVGISDIAAAAGVTGPAIYRHFTDKQDMLAHVVLSGVDELAEATNRAIGTDPHPSAEQVEDMLATMAKLSVERRELTALWRTQRRHMRESDRAATRRRSRELLDNWTRALRAVRPELAEADAELLCWAALSTFGSASMHSTRIAKRRFERVLAERARAVLHCTLPESAPPAPGAQARDTAAEVTESQVLRASRREQLITEAGRLFQVRGFHEVSMDDIGAAAGISGPSVYRHFPSKAALFLAVSQRVTDRLERGRQRVSETATDETAALRGLISSYVETMFAHADLLGVGQQMSALSEGERAELRRVQRDYVSEWVRLLCALQPERDTQEGRIIVHIALTIANDLLRTRRITARPGIRAELETLMATALGL</sequence>
<organism evidence="6 7">
    <name type="scientific">Haloechinothrix alba</name>
    <dbReference type="NCBI Taxonomy" id="664784"/>
    <lineage>
        <taxon>Bacteria</taxon>
        <taxon>Bacillati</taxon>
        <taxon>Actinomycetota</taxon>
        <taxon>Actinomycetes</taxon>
        <taxon>Pseudonocardiales</taxon>
        <taxon>Pseudonocardiaceae</taxon>
        <taxon>Haloechinothrix</taxon>
    </lineage>
</organism>
<feature type="DNA-binding region" description="H-T-H motif" evidence="4">
    <location>
        <begin position="244"/>
        <end position="263"/>
    </location>
</feature>
<dbReference type="Proteomes" id="UP000198348">
    <property type="component" value="Unassembled WGS sequence"/>
</dbReference>